<dbReference type="Gene3D" id="1.20.5.340">
    <property type="match status" value="1"/>
</dbReference>
<accession>A0A1D1VRL1</accession>
<evidence type="ECO:0000313" key="3">
    <source>
        <dbReference type="Proteomes" id="UP000186922"/>
    </source>
</evidence>
<sequence>MFLAIINETYSVVKEDLASKPNDFEITDYLKRGFNRVLRALHIRRLQRWQKKTSMKFFVEDKALKQKAQMELEKWEDDLKHRGYTDEEIVEVFGKTSSSEPFPEGESDEQTQTGTSENVVELERRVKKLEAALTAILGHFDSSLAKLEVMEKAKQSRDKKLDVIIDNLDGVSL</sequence>
<dbReference type="STRING" id="947166.A0A1D1VRL1"/>
<dbReference type="Proteomes" id="UP000186922">
    <property type="component" value="Unassembled WGS sequence"/>
</dbReference>
<proteinExistence type="predicted"/>
<gene>
    <name evidence="2" type="primary">RvY_14514-1</name>
    <name evidence="2" type="synonym">RvY_14514.1</name>
    <name evidence="2" type="ORF">RvY_14514</name>
</gene>
<feature type="region of interest" description="Disordered" evidence="1">
    <location>
        <begin position="95"/>
        <end position="117"/>
    </location>
</feature>
<comment type="caution">
    <text evidence="2">The sequence shown here is derived from an EMBL/GenBank/DDBJ whole genome shotgun (WGS) entry which is preliminary data.</text>
</comment>
<dbReference type="AlphaFoldDB" id="A0A1D1VRL1"/>
<evidence type="ECO:0000256" key="1">
    <source>
        <dbReference type="SAM" id="MobiDB-lite"/>
    </source>
</evidence>
<keyword evidence="3" id="KW-1185">Reference proteome</keyword>
<name>A0A1D1VRL1_RAMVA</name>
<dbReference type="EMBL" id="BDGG01000010">
    <property type="protein sequence ID" value="GAV04202.1"/>
    <property type="molecule type" value="Genomic_DNA"/>
</dbReference>
<evidence type="ECO:0000313" key="2">
    <source>
        <dbReference type="EMBL" id="GAV04202.1"/>
    </source>
</evidence>
<dbReference type="OrthoDB" id="444119at2759"/>
<reference evidence="2 3" key="1">
    <citation type="journal article" date="2016" name="Nat. Commun.">
        <title>Extremotolerant tardigrade genome and improved radiotolerance of human cultured cells by tardigrade-unique protein.</title>
        <authorList>
            <person name="Hashimoto T."/>
            <person name="Horikawa D.D."/>
            <person name="Saito Y."/>
            <person name="Kuwahara H."/>
            <person name="Kozuka-Hata H."/>
            <person name="Shin-I T."/>
            <person name="Minakuchi Y."/>
            <person name="Ohishi K."/>
            <person name="Motoyama A."/>
            <person name="Aizu T."/>
            <person name="Enomoto A."/>
            <person name="Kondo K."/>
            <person name="Tanaka S."/>
            <person name="Hara Y."/>
            <person name="Koshikawa S."/>
            <person name="Sagara H."/>
            <person name="Miura T."/>
            <person name="Yokobori S."/>
            <person name="Miyagawa K."/>
            <person name="Suzuki Y."/>
            <person name="Kubo T."/>
            <person name="Oyama M."/>
            <person name="Kohara Y."/>
            <person name="Fujiyama A."/>
            <person name="Arakawa K."/>
            <person name="Katayama T."/>
            <person name="Toyoda A."/>
            <person name="Kunieda T."/>
        </authorList>
    </citation>
    <scope>NUCLEOTIDE SEQUENCE [LARGE SCALE GENOMIC DNA]</scope>
    <source>
        <strain evidence="2 3">YOKOZUNA-1</strain>
    </source>
</reference>
<organism evidence="2 3">
    <name type="scientific">Ramazzottius varieornatus</name>
    <name type="common">Water bear</name>
    <name type="synonym">Tardigrade</name>
    <dbReference type="NCBI Taxonomy" id="947166"/>
    <lineage>
        <taxon>Eukaryota</taxon>
        <taxon>Metazoa</taxon>
        <taxon>Ecdysozoa</taxon>
        <taxon>Tardigrada</taxon>
        <taxon>Eutardigrada</taxon>
        <taxon>Parachela</taxon>
        <taxon>Hypsibioidea</taxon>
        <taxon>Ramazzottiidae</taxon>
        <taxon>Ramazzottius</taxon>
    </lineage>
</organism>
<protein>
    <submittedName>
        <fullName evidence="2">Uncharacterized protein</fullName>
    </submittedName>
</protein>